<sequence>MLYQLNIINTKGEKILVDVSNSEEEFRNTTVEELKRKYLKDYDDYQNLRLLFTDRLLEDLDTLGDYGIRHKSTIFVILRLPGGGPGPPEDEDKRIPRTESMERLAEMQQTEPDLNRSCLIL</sequence>
<name>A0A8C1WD27_CYPCA</name>
<dbReference type="Proteomes" id="UP000694700">
    <property type="component" value="Unplaced"/>
</dbReference>
<dbReference type="SMART" id="SM00213">
    <property type="entry name" value="UBQ"/>
    <property type="match status" value="1"/>
</dbReference>
<organism evidence="2 3">
    <name type="scientific">Cyprinus carpio</name>
    <name type="common">Common carp</name>
    <dbReference type="NCBI Taxonomy" id="7962"/>
    <lineage>
        <taxon>Eukaryota</taxon>
        <taxon>Metazoa</taxon>
        <taxon>Chordata</taxon>
        <taxon>Craniata</taxon>
        <taxon>Vertebrata</taxon>
        <taxon>Euteleostomi</taxon>
        <taxon>Actinopterygii</taxon>
        <taxon>Neopterygii</taxon>
        <taxon>Teleostei</taxon>
        <taxon>Ostariophysi</taxon>
        <taxon>Cypriniformes</taxon>
        <taxon>Cyprinidae</taxon>
        <taxon>Cyprininae</taxon>
        <taxon>Cyprinus</taxon>
    </lineage>
</organism>
<dbReference type="Gene3D" id="3.10.20.90">
    <property type="entry name" value="Phosphatidylinositol 3-kinase Catalytic Subunit, Chain A, domain 1"/>
    <property type="match status" value="1"/>
</dbReference>
<feature type="domain" description="Ubiquitin-like" evidence="1">
    <location>
        <begin position="30"/>
        <end position="83"/>
    </location>
</feature>
<dbReference type="CDD" id="cd17039">
    <property type="entry name" value="Ubl_ubiquitin_like"/>
    <property type="match status" value="1"/>
</dbReference>
<dbReference type="Pfam" id="PF00240">
    <property type="entry name" value="ubiquitin"/>
    <property type="match status" value="1"/>
</dbReference>
<evidence type="ECO:0000313" key="3">
    <source>
        <dbReference type="Proteomes" id="UP000694700"/>
    </source>
</evidence>
<accession>A0A8C1WD27</accession>
<dbReference type="InterPro" id="IPR029071">
    <property type="entry name" value="Ubiquitin-like_domsf"/>
</dbReference>
<reference evidence="2" key="1">
    <citation type="submission" date="2025-08" db="UniProtKB">
        <authorList>
            <consortium name="Ensembl"/>
        </authorList>
    </citation>
    <scope>IDENTIFICATION</scope>
</reference>
<dbReference type="SUPFAM" id="SSF54236">
    <property type="entry name" value="Ubiquitin-like"/>
    <property type="match status" value="1"/>
</dbReference>
<proteinExistence type="predicted"/>
<dbReference type="PROSITE" id="PS50053">
    <property type="entry name" value="UBIQUITIN_2"/>
    <property type="match status" value="1"/>
</dbReference>
<protein>
    <recommendedName>
        <fullName evidence="1">Ubiquitin-like domain-containing protein</fullName>
    </recommendedName>
</protein>
<evidence type="ECO:0000313" key="2">
    <source>
        <dbReference type="Ensembl" id="ENSCCRP00015063159.1"/>
    </source>
</evidence>
<dbReference type="AlphaFoldDB" id="A0A8C1WD27"/>
<dbReference type="Ensembl" id="ENSCCRT00015065232.1">
    <property type="protein sequence ID" value="ENSCCRP00015063159.1"/>
    <property type="gene ID" value="ENSCCRG00015025787.1"/>
</dbReference>
<evidence type="ECO:0000259" key="1">
    <source>
        <dbReference type="PROSITE" id="PS50053"/>
    </source>
</evidence>
<dbReference type="InterPro" id="IPR000626">
    <property type="entry name" value="Ubiquitin-like_dom"/>
</dbReference>